<protein>
    <submittedName>
        <fullName evidence="1">Uncharacterized protein</fullName>
    </submittedName>
</protein>
<evidence type="ECO:0000313" key="2">
    <source>
        <dbReference type="Proteomes" id="UP001201873"/>
    </source>
</evidence>
<gene>
    <name evidence="1" type="ORF">MXD59_05035</name>
</gene>
<sequence length="105" mass="11778">MSERSVEWWRLRWKAGGVVALRSRWTTGSGRVLIAGLACHEASLDLAARTQLIRDARAGVPVRSPRLLSGRRPVRASQCRLVGALSLLAVRVRRTVPRRDLERRA</sequence>
<proteinExistence type="predicted"/>
<dbReference type="RefSeq" id="WP_248823621.1">
    <property type="nucleotide sequence ID" value="NZ_JALKFT010000003.1"/>
</dbReference>
<comment type="caution">
    <text evidence="1">The sequence shown here is derived from an EMBL/GenBank/DDBJ whole genome shotgun (WGS) entry which is preliminary data.</text>
</comment>
<dbReference type="Proteomes" id="UP001201873">
    <property type="component" value="Unassembled WGS sequence"/>
</dbReference>
<accession>A0ABT0JUC3</accession>
<name>A0ABT0JUC3_9ACTN</name>
<reference evidence="1 2" key="1">
    <citation type="submission" date="2022-04" db="EMBL/GenBank/DDBJ databases">
        <title>Genome diversity in the genus Frankia.</title>
        <authorList>
            <person name="Carlos-Shanley C."/>
            <person name="Hahn D."/>
        </authorList>
    </citation>
    <scope>NUCLEOTIDE SEQUENCE [LARGE SCALE GENOMIC DNA]</scope>
    <source>
        <strain evidence="1 2">Ag45/Mut15</strain>
    </source>
</reference>
<keyword evidence="2" id="KW-1185">Reference proteome</keyword>
<organism evidence="1 2">
    <name type="scientific">Frankia umida</name>
    <dbReference type="NCBI Taxonomy" id="573489"/>
    <lineage>
        <taxon>Bacteria</taxon>
        <taxon>Bacillati</taxon>
        <taxon>Actinomycetota</taxon>
        <taxon>Actinomycetes</taxon>
        <taxon>Frankiales</taxon>
        <taxon>Frankiaceae</taxon>
        <taxon>Frankia</taxon>
    </lineage>
</organism>
<evidence type="ECO:0000313" key="1">
    <source>
        <dbReference type="EMBL" id="MCK9875152.1"/>
    </source>
</evidence>
<dbReference type="EMBL" id="JALKFT010000003">
    <property type="protein sequence ID" value="MCK9875152.1"/>
    <property type="molecule type" value="Genomic_DNA"/>
</dbReference>